<reference evidence="3 4" key="1">
    <citation type="submission" date="2019-02" db="EMBL/GenBank/DDBJ databases">
        <title>Deep-cultivation of Planctomycetes and their phenomic and genomic characterization uncovers novel biology.</title>
        <authorList>
            <person name="Wiegand S."/>
            <person name="Jogler M."/>
            <person name="Boedeker C."/>
            <person name="Pinto D."/>
            <person name="Vollmers J."/>
            <person name="Rivas-Marin E."/>
            <person name="Kohn T."/>
            <person name="Peeters S.H."/>
            <person name="Heuer A."/>
            <person name="Rast P."/>
            <person name="Oberbeckmann S."/>
            <person name="Bunk B."/>
            <person name="Jeske O."/>
            <person name="Meyerdierks A."/>
            <person name="Storesund J.E."/>
            <person name="Kallscheuer N."/>
            <person name="Luecker S."/>
            <person name="Lage O.M."/>
            <person name="Pohl T."/>
            <person name="Merkel B.J."/>
            <person name="Hornburger P."/>
            <person name="Mueller R.-W."/>
            <person name="Bruemmer F."/>
            <person name="Labrenz M."/>
            <person name="Spormann A.M."/>
            <person name="Op den Camp H."/>
            <person name="Overmann J."/>
            <person name="Amann R."/>
            <person name="Jetten M.S.M."/>
            <person name="Mascher T."/>
            <person name="Medema M.H."/>
            <person name="Devos D.P."/>
            <person name="Kaster A.-K."/>
            <person name="Ovreas L."/>
            <person name="Rohde M."/>
            <person name="Galperin M.Y."/>
            <person name="Jogler C."/>
        </authorList>
    </citation>
    <scope>NUCLEOTIDE SEQUENCE [LARGE SCALE GENOMIC DNA]</scope>
    <source>
        <strain evidence="3 4">ETA_A1</strain>
    </source>
</reference>
<dbReference type="PANTHER" id="PTHR13847">
    <property type="entry name" value="SARCOSINE DEHYDROGENASE-RELATED"/>
    <property type="match status" value="1"/>
</dbReference>
<dbReference type="RefSeq" id="WP_145237135.1">
    <property type="nucleotide sequence ID" value="NZ_CP036273.1"/>
</dbReference>
<name>A0A517XRH3_9BACT</name>
<dbReference type="SUPFAM" id="SSF54373">
    <property type="entry name" value="FAD-linked reductases, C-terminal domain"/>
    <property type="match status" value="1"/>
</dbReference>
<dbReference type="GO" id="GO:0050622">
    <property type="term" value="F:glycine dehydrogenase (cyanide-forming) activity"/>
    <property type="evidence" value="ECO:0007669"/>
    <property type="project" value="UniProtKB-EC"/>
</dbReference>
<dbReference type="Pfam" id="PF01266">
    <property type="entry name" value="DAO"/>
    <property type="match status" value="1"/>
</dbReference>
<dbReference type="Proteomes" id="UP000319576">
    <property type="component" value="Chromosome"/>
</dbReference>
<evidence type="ECO:0000313" key="4">
    <source>
        <dbReference type="Proteomes" id="UP000319576"/>
    </source>
</evidence>
<dbReference type="OrthoDB" id="9794226at2"/>
<gene>
    <name evidence="3" type="primary">hcnC</name>
    <name evidence="3" type="ORF">ETAA1_20610</name>
</gene>
<dbReference type="Gene3D" id="3.50.50.60">
    <property type="entry name" value="FAD/NAD(P)-binding domain"/>
    <property type="match status" value="1"/>
</dbReference>
<dbReference type="InterPro" id="IPR036188">
    <property type="entry name" value="FAD/NAD-bd_sf"/>
</dbReference>
<dbReference type="EC" id="1.4.99.5" evidence="3"/>
<evidence type="ECO:0000259" key="2">
    <source>
        <dbReference type="Pfam" id="PF01266"/>
    </source>
</evidence>
<dbReference type="AlphaFoldDB" id="A0A517XRH3"/>
<dbReference type="GO" id="GO:0005737">
    <property type="term" value="C:cytoplasm"/>
    <property type="evidence" value="ECO:0007669"/>
    <property type="project" value="TreeGrafter"/>
</dbReference>
<evidence type="ECO:0000256" key="1">
    <source>
        <dbReference type="ARBA" id="ARBA00023002"/>
    </source>
</evidence>
<evidence type="ECO:0000313" key="3">
    <source>
        <dbReference type="EMBL" id="QDU20118.1"/>
    </source>
</evidence>
<proteinExistence type="predicted"/>
<organism evidence="3 4">
    <name type="scientific">Urbifossiella limnaea</name>
    <dbReference type="NCBI Taxonomy" id="2528023"/>
    <lineage>
        <taxon>Bacteria</taxon>
        <taxon>Pseudomonadati</taxon>
        <taxon>Planctomycetota</taxon>
        <taxon>Planctomycetia</taxon>
        <taxon>Gemmatales</taxon>
        <taxon>Gemmataceae</taxon>
        <taxon>Urbifossiella</taxon>
    </lineage>
</organism>
<feature type="domain" description="FAD dependent oxidoreductase" evidence="2">
    <location>
        <begin position="6"/>
        <end position="348"/>
    </location>
</feature>
<protein>
    <submittedName>
        <fullName evidence="3">Hydrogen cyanide synthase subunit HcnC</fullName>
        <ecNumber evidence="3">1.4.99.5</ecNumber>
    </submittedName>
</protein>
<keyword evidence="1 3" id="KW-0560">Oxidoreductase</keyword>
<dbReference type="InterPro" id="IPR006076">
    <property type="entry name" value="FAD-dep_OxRdtase"/>
</dbReference>
<dbReference type="KEGG" id="uli:ETAA1_20610"/>
<dbReference type="Gene3D" id="3.30.9.10">
    <property type="entry name" value="D-Amino Acid Oxidase, subunit A, domain 2"/>
    <property type="match status" value="1"/>
</dbReference>
<dbReference type="PANTHER" id="PTHR13847:SF289">
    <property type="entry name" value="GLYCINE OXIDASE"/>
    <property type="match status" value="1"/>
</dbReference>
<accession>A0A517XRH3</accession>
<sequence length="377" mass="40217">MERHPDVAVVGGGIVGLTAAYELAKAGFTVEVLDRGPLGAEASWAGAGIIPPGNPERAATPIDTLRALGSVGMPRLAEELRERTGIDTGYRRCGGIEFLHAADRDVIDLWEAERLPYERLTQGELAVREPAAGGFPGEPYLLPTCAQVRNPWHVRALIEACGRLGVRLRPDTPVDGWTYSGKRVTGVRLSRGETVTAEACVLAAGAWSESFLEPLGHAPGVHPVRGQIVLFRQPTPSIERVLMTGKRYFVPRADGRVLVGSTEEPEAGFVKWSTAGGVADLLAFTTNLIPAWADAEVEKTWAGLRPGSADGLPYLGRVPGWEGVLVATGHFRAGVQLSVGTARVLVELLTGKSPSVPVSAFALDRTPDQTTRPAFRS</sequence>
<dbReference type="SUPFAM" id="SSF51905">
    <property type="entry name" value="FAD/NAD(P)-binding domain"/>
    <property type="match status" value="1"/>
</dbReference>
<dbReference type="EMBL" id="CP036273">
    <property type="protein sequence ID" value="QDU20118.1"/>
    <property type="molecule type" value="Genomic_DNA"/>
</dbReference>
<keyword evidence="4" id="KW-1185">Reference proteome</keyword>